<dbReference type="InterPro" id="IPR002017">
    <property type="entry name" value="Spectrin_repeat"/>
</dbReference>
<dbReference type="SMART" id="SM00150">
    <property type="entry name" value="SPEC"/>
    <property type="match status" value="4"/>
</dbReference>
<dbReference type="Gene3D" id="1.20.58.60">
    <property type="match status" value="3"/>
</dbReference>
<name>A0A7J6DEE7_9TELE</name>
<evidence type="ECO:0000313" key="3">
    <source>
        <dbReference type="EMBL" id="KAF4117194.1"/>
    </source>
</evidence>
<dbReference type="Proteomes" id="UP000579812">
    <property type="component" value="Unassembled WGS sequence"/>
</dbReference>
<keyword evidence="4" id="KW-1185">Reference proteome</keyword>
<gene>
    <name evidence="3" type="ORF">G5714_001747</name>
</gene>
<sequence>MGEQELHMMSEEKVKDEQSALVMVKKHQVLEQALEDYAQTIHQLANSSRLMVNSKHPESERIALRQAQVDKLYAGLKNLAEERRGKLQERLRLTQLKREVDDLEQWIVEREEFARDTSTIGQERVDAVNAQADELIESGHPENASVAEWKDGLNEACADLLELIDTRTQMLDASYELHCFHQDAREALGLIQEKKETLAGAELGQDLNTVQHLLRQHTAYEHDVQALSGQVTQVQDDAARLQKAYTGEKADDIHRHKRAVTEAWEGLQSATQTRRLLLLDTVEKFRFFRDLMLWMDGINLQIQSHDSPRDVSSAGLVIANHQDIKSEIETRVDNFTACNEMGRNLINNNHYASDEI</sequence>
<accession>A0A7J6DEE7</accession>
<dbReference type="InterPro" id="IPR018159">
    <property type="entry name" value="Spectrin/alpha-actinin"/>
</dbReference>
<dbReference type="EMBL" id="JAAMOB010000002">
    <property type="protein sequence ID" value="KAF4117194.1"/>
    <property type="molecule type" value="Genomic_DNA"/>
</dbReference>
<keyword evidence="1" id="KW-0677">Repeat</keyword>
<dbReference type="PANTHER" id="PTHR11915">
    <property type="entry name" value="SPECTRIN/FILAMIN RELATED CYTOSKELETAL PROTEIN"/>
    <property type="match status" value="1"/>
</dbReference>
<dbReference type="CDD" id="cd00176">
    <property type="entry name" value="SPEC"/>
    <property type="match status" value="2"/>
</dbReference>
<reference evidence="3 4" key="1">
    <citation type="submission" date="2020-04" db="EMBL/GenBank/DDBJ databases">
        <title>Chromosome-level genome assembly of a cyprinid fish Onychostoma macrolepis by integration of Nanopore Sequencing, Bionano and Hi-C technology.</title>
        <authorList>
            <person name="Wang D."/>
        </authorList>
    </citation>
    <scope>NUCLEOTIDE SEQUENCE [LARGE SCALE GENOMIC DNA]</scope>
    <source>
        <strain evidence="3">SWU-2019</strain>
        <tissue evidence="3">Muscle</tissue>
    </source>
</reference>
<dbReference type="Pfam" id="PF00435">
    <property type="entry name" value="Spectrin"/>
    <property type="match status" value="4"/>
</dbReference>
<evidence type="ECO:0000256" key="2">
    <source>
        <dbReference type="ARBA" id="ARBA00023203"/>
    </source>
</evidence>
<protein>
    <submittedName>
        <fullName evidence="3">Uncharacterized protein</fullName>
    </submittedName>
</protein>
<proteinExistence type="predicted"/>
<organism evidence="3 4">
    <name type="scientific">Onychostoma macrolepis</name>
    <dbReference type="NCBI Taxonomy" id="369639"/>
    <lineage>
        <taxon>Eukaryota</taxon>
        <taxon>Metazoa</taxon>
        <taxon>Chordata</taxon>
        <taxon>Craniata</taxon>
        <taxon>Vertebrata</taxon>
        <taxon>Euteleostomi</taxon>
        <taxon>Actinopterygii</taxon>
        <taxon>Neopterygii</taxon>
        <taxon>Teleostei</taxon>
        <taxon>Ostariophysi</taxon>
        <taxon>Cypriniformes</taxon>
        <taxon>Cyprinidae</taxon>
        <taxon>Acrossocheilinae</taxon>
        <taxon>Onychostoma</taxon>
    </lineage>
</organism>
<comment type="caution">
    <text evidence="3">The sequence shown here is derived from an EMBL/GenBank/DDBJ whole genome shotgun (WGS) entry which is preliminary data.</text>
</comment>
<dbReference type="GO" id="GO:0003779">
    <property type="term" value="F:actin binding"/>
    <property type="evidence" value="ECO:0007669"/>
    <property type="project" value="UniProtKB-KW"/>
</dbReference>
<evidence type="ECO:0000256" key="1">
    <source>
        <dbReference type="ARBA" id="ARBA00022737"/>
    </source>
</evidence>
<dbReference type="AlphaFoldDB" id="A0A7J6DEE7"/>
<evidence type="ECO:0000313" key="4">
    <source>
        <dbReference type="Proteomes" id="UP000579812"/>
    </source>
</evidence>
<keyword evidence="2" id="KW-0009">Actin-binding</keyword>
<dbReference type="SUPFAM" id="SSF46966">
    <property type="entry name" value="Spectrin repeat"/>
    <property type="match status" value="3"/>
</dbReference>